<gene>
    <name evidence="1" type="ORF">LTR09_006584</name>
</gene>
<evidence type="ECO:0000313" key="2">
    <source>
        <dbReference type="Proteomes" id="UP001271007"/>
    </source>
</evidence>
<organism evidence="1 2">
    <name type="scientific">Extremus antarcticus</name>
    <dbReference type="NCBI Taxonomy" id="702011"/>
    <lineage>
        <taxon>Eukaryota</taxon>
        <taxon>Fungi</taxon>
        <taxon>Dikarya</taxon>
        <taxon>Ascomycota</taxon>
        <taxon>Pezizomycotina</taxon>
        <taxon>Dothideomycetes</taxon>
        <taxon>Dothideomycetidae</taxon>
        <taxon>Mycosphaerellales</taxon>
        <taxon>Extremaceae</taxon>
        <taxon>Extremus</taxon>
    </lineage>
</organism>
<reference evidence="1" key="1">
    <citation type="submission" date="2023-04" db="EMBL/GenBank/DDBJ databases">
        <title>Black Yeasts Isolated from many extreme environments.</title>
        <authorList>
            <person name="Coleine C."/>
            <person name="Stajich J.E."/>
            <person name="Selbmann L."/>
        </authorList>
    </citation>
    <scope>NUCLEOTIDE SEQUENCE</scope>
    <source>
        <strain evidence="1">CCFEE 5312</strain>
    </source>
</reference>
<evidence type="ECO:0000313" key="1">
    <source>
        <dbReference type="EMBL" id="KAK3052374.1"/>
    </source>
</evidence>
<dbReference type="Gene3D" id="3.40.50.720">
    <property type="entry name" value="NAD(P)-binding Rossmann-like Domain"/>
    <property type="match status" value="1"/>
</dbReference>
<sequence>MPVYCITGVNRGLGLEFIRQIAQDSSNTILATTRANADTSDLKKVVSSNTHILECDVSDKSSVSSSASEAFKHLNGGKIDFLLANAAVNSVPQQTCLDLHADDLHRELDINVIGPANLTSILLEQGLLAENVRIMNMTPGLGSMTRSLGISPRKCAPYSISKAGVNMLTVHQSGVLKEKLGGEYQRDAEGCERLEGKRQWEVLPVRWGGGRMVDLVDPRLCIAEAYRLTIIRIGVQ</sequence>
<dbReference type="InterPro" id="IPR002347">
    <property type="entry name" value="SDR_fam"/>
</dbReference>
<dbReference type="PANTHER" id="PTHR45458">
    <property type="entry name" value="SHORT-CHAIN DEHYDROGENASE/REDUCTASE SDR"/>
    <property type="match status" value="1"/>
</dbReference>
<comment type="caution">
    <text evidence="1">The sequence shown here is derived from an EMBL/GenBank/DDBJ whole genome shotgun (WGS) entry which is preliminary data.</text>
</comment>
<dbReference type="AlphaFoldDB" id="A0AAJ0DE63"/>
<proteinExistence type="predicted"/>
<dbReference type="SUPFAM" id="SSF51735">
    <property type="entry name" value="NAD(P)-binding Rossmann-fold domains"/>
    <property type="match status" value="1"/>
</dbReference>
<dbReference type="GO" id="GO:0016616">
    <property type="term" value="F:oxidoreductase activity, acting on the CH-OH group of donors, NAD or NADP as acceptor"/>
    <property type="evidence" value="ECO:0007669"/>
    <property type="project" value="TreeGrafter"/>
</dbReference>
<name>A0AAJ0DE63_9PEZI</name>
<accession>A0AAJ0DE63</accession>
<dbReference type="PRINTS" id="PR00081">
    <property type="entry name" value="GDHRDH"/>
</dbReference>
<dbReference type="Pfam" id="PF00106">
    <property type="entry name" value="adh_short"/>
    <property type="match status" value="1"/>
</dbReference>
<keyword evidence="2" id="KW-1185">Reference proteome</keyword>
<dbReference type="Proteomes" id="UP001271007">
    <property type="component" value="Unassembled WGS sequence"/>
</dbReference>
<dbReference type="EMBL" id="JAWDJX010000021">
    <property type="protein sequence ID" value="KAK3052374.1"/>
    <property type="molecule type" value="Genomic_DNA"/>
</dbReference>
<protein>
    <submittedName>
        <fullName evidence="1">Uncharacterized protein</fullName>
    </submittedName>
</protein>
<dbReference type="InterPro" id="IPR052184">
    <property type="entry name" value="SDR_enzymes"/>
</dbReference>
<dbReference type="InterPro" id="IPR036291">
    <property type="entry name" value="NAD(P)-bd_dom_sf"/>
</dbReference>
<dbReference type="PANTHER" id="PTHR45458:SF1">
    <property type="entry name" value="SHORT CHAIN DEHYDROGENASE"/>
    <property type="match status" value="1"/>
</dbReference>